<protein>
    <submittedName>
        <fullName evidence="5">Fic/DOC family</fullName>
    </submittedName>
</protein>
<dbReference type="InterPro" id="IPR003812">
    <property type="entry name" value="Fido"/>
</dbReference>
<dbReference type="InterPro" id="IPR036597">
    <property type="entry name" value="Fido-like_dom_sf"/>
</dbReference>
<dbReference type="SUPFAM" id="SSF140931">
    <property type="entry name" value="Fic-like"/>
    <property type="match status" value="1"/>
</dbReference>
<dbReference type="Proteomes" id="UP000254701">
    <property type="component" value="Unassembled WGS sequence"/>
</dbReference>
<dbReference type="PANTHER" id="PTHR13504:SF38">
    <property type="entry name" value="FIDO DOMAIN-CONTAINING PROTEIN"/>
    <property type="match status" value="1"/>
</dbReference>
<evidence type="ECO:0000256" key="1">
    <source>
        <dbReference type="PIRSR" id="PIRSR640198-1"/>
    </source>
</evidence>
<feature type="signal peptide" evidence="3">
    <location>
        <begin position="1"/>
        <end position="30"/>
    </location>
</feature>
<dbReference type="InterPro" id="IPR040198">
    <property type="entry name" value="Fido_containing"/>
</dbReference>
<keyword evidence="2" id="KW-0067">ATP-binding</keyword>
<dbReference type="AlphaFoldDB" id="A0A381IKE3"/>
<sequence length="686" mass="76673">MVRTFRSLFFGGLAMLVAAIFLSMPASALAREYGLNAPTATAYVYVLSELAPTYAIHVAEQRHEIRSRDAHAVAYTVATQPLTAWRFNVMLAHRHAYRSRLTLLGPVLTARRPAPPFLWLAKGRLLKWRPRHRTFALKTCDCTALKTCMSTAQLTCNHTALYTCNRTTLKTCKGTAMAKPHEKLAESLAILKKLQEGGRRIFKSDELTRVHRERLLQNGFLRDVIKGWVMSSSPQAQQQDTTPWYASFWEFCSLYCNERFGKDWFLSPEQSLLLHAEAPTIPPQVVVNTPKGSNNKITLLFETSLYDLKVREMPAELTEKNGQRVFTVEAALIRVPESFFQRAPIEMQVAMASVRDVSTVLALLLDGGHSAVAGRIAGAFRRVGRDAFADEIVAAFKAAGYDLREADPFARQSGVTTIAAGVPPLVARLRAIWESQREAIIEVFPKAPGLPYDKDAYMKFVEDIYESDAYHSLSIEGYSVTPELIDRVRQGSWNPDIDEEDRRNRDALAARGYYLAFQKVKDSVAAIINGAPGGALTRDKHREWYRELFVPSVTAGLLKASALAGYRNHPVYLRGSQHVPPRTEAVADGMSELFDLLEAEKEASVRAVLGHWLVGYVHPYPDGNGRMARFLMNAMLASGGYPWTVVRVDDRKAYLTGLEEASSNMNVKPFAALLAERVKWSADQTK</sequence>
<keyword evidence="3" id="KW-0732">Signal</keyword>
<dbReference type="Pfam" id="PF02661">
    <property type="entry name" value="Fic"/>
    <property type="match status" value="1"/>
</dbReference>
<dbReference type="RefSeq" id="WP_245432162.1">
    <property type="nucleotide sequence ID" value="NZ_BAAAVY010000001.1"/>
</dbReference>
<evidence type="ECO:0000256" key="3">
    <source>
        <dbReference type="SAM" id="SignalP"/>
    </source>
</evidence>
<evidence type="ECO:0000313" key="6">
    <source>
        <dbReference type="Proteomes" id="UP000254701"/>
    </source>
</evidence>
<feature type="active site" evidence="1">
    <location>
        <position position="618"/>
    </location>
</feature>
<feature type="domain" description="Fido" evidence="4">
    <location>
        <begin position="545"/>
        <end position="676"/>
    </location>
</feature>
<name>A0A381IKE3_AMIAI</name>
<organism evidence="5 6">
    <name type="scientific">Aminobacter aminovorans</name>
    <name type="common">Chelatobacter heintzii</name>
    <dbReference type="NCBI Taxonomy" id="83263"/>
    <lineage>
        <taxon>Bacteria</taxon>
        <taxon>Pseudomonadati</taxon>
        <taxon>Pseudomonadota</taxon>
        <taxon>Alphaproteobacteria</taxon>
        <taxon>Hyphomicrobiales</taxon>
        <taxon>Phyllobacteriaceae</taxon>
        <taxon>Aminobacter</taxon>
    </lineage>
</organism>
<keyword evidence="2" id="KW-0547">Nucleotide-binding</keyword>
<evidence type="ECO:0000259" key="4">
    <source>
        <dbReference type="PROSITE" id="PS51459"/>
    </source>
</evidence>
<dbReference type="PANTHER" id="PTHR13504">
    <property type="entry name" value="FIDO DOMAIN-CONTAINING PROTEIN DDB_G0283145"/>
    <property type="match status" value="1"/>
</dbReference>
<dbReference type="Gene3D" id="1.10.3290.10">
    <property type="entry name" value="Fido-like domain"/>
    <property type="match status" value="1"/>
</dbReference>
<evidence type="ECO:0000313" key="5">
    <source>
        <dbReference type="EMBL" id="SUY28190.1"/>
    </source>
</evidence>
<accession>A0A381IKE3</accession>
<gene>
    <name evidence="5" type="ORF">NCTC10684_05021</name>
</gene>
<reference evidence="5 6" key="1">
    <citation type="submission" date="2018-06" db="EMBL/GenBank/DDBJ databases">
        <authorList>
            <consortium name="Pathogen Informatics"/>
            <person name="Doyle S."/>
        </authorList>
    </citation>
    <scope>NUCLEOTIDE SEQUENCE [LARGE SCALE GENOMIC DNA]</scope>
    <source>
        <strain evidence="5 6">NCTC10684</strain>
    </source>
</reference>
<feature type="chain" id="PRO_5017086507" evidence="3">
    <location>
        <begin position="31"/>
        <end position="686"/>
    </location>
</feature>
<dbReference type="GO" id="GO:0005524">
    <property type="term" value="F:ATP binding"/>
    <property type="evidence" value="ECO:0007669"/>
    <property type="project" value="UniProtKB-KW"/>
</dbReference>
<dbReference type="PROSITE" id="PS51459">
    <property type="entry name" value="FIDO"/>
    <property type="match status" value="1"/>
</dbReference>
<proteinExistence type="predicted"/>
<dbReference type="EMBL" id="UFSM01000002">
    <property type="protein sequence ID" value="SUY28190.1"/>
    <property type="molecule type" value="Genomic_DNA"/>
</dbReference>
<feature type="binding site" evidence="2">
    <location>
        <begin position="622"/>
        <end position="629"/>
    </location>
    <ligand>
        <name>ATP</name>
        <dbReference type="ChEBI" id="CHEBI:30616"/>
    </ligand>
</feature>
<evidence type="ECO:0000256" key="2">
    <source>
        <dbReference type="PIRSR" id="PIRSR640198-2"/>
    </source>
</evidence>